<keyword evidence="5" id="KW-1185">Reference proteome</keyword>
<gene>
    <name evidence="4" type="ORF">RN605_02230</name>
    <name evidence="3" type="ORF">RN608_08930</name>
</gene>
<dbReference type="InterPro" id="IPR011250">
    <property type="entry name" value="OMP/PagP_B-barrel"/>
</dbReference>
<dbReference type="Gene3D" id="2.40.160.20">
    <property type="match status" value="1"/>
</dbReference>
<evidence type="ECO:0000313" key="3">
    <source>
        <dbReference type="EMBL" id="WNM18136.1"/>
    </source>
</evidence>
<proteinExistence type="predicted"/>
<evidence type="ECO:0000259" key="2">
    <source>
        <dbReference type="Pfam" id="PF13568"/>
    </source>
</evidence>
<evidence type="ECO:0000256" key="1">
    <source>
        <dbReference type="SAM" id="SignalP"/>
    </source>
</evidence>
<dbReference type="Pfam" id="PF13568">
    <property type="entry name" value="OMP_b-brl_2"/>
    <property type="match status" value="1"/>
</dbReference>
<protein>
    <submittedName>
        <fullName evidence="4">Porin family protein</fullName>
    </submittedName>
</protein>
<dbReference type="AlphaFoldDB" id="A0AA96F140"/>
<organism evidence="4 5">
    <name type="scientific">Flavobacterium capsici</name>
    <dbReference type="NCBI Taxonomy" id="3075618"/>
    <lineage>
        <taxon>Bacteria</taxon>
        <taxon>Pseudomonadati</taxon>
        <taxon>Bacteroidota</taxon>
        <taxon>Flavobacteriia</taxon>
        <taxon>Flavobacteriales</taxon>
        <taxon>Flavobacteriaceae</taxon>
        <taxon>Flavobacterium</taxon>
    </lineage>
</organism>
<feature type="chain" id="PRO_5044705249" evidence="1">
    <location>
        <begin position="19"/>
        <end position="225"/>
    </location>
</feature>
<name>A0AA96F140_9FLAO</name>
<dbReference type="EMBL" id="CP134878">
    <property type="protein sequence ID" value="WNM18136.1"/>
    <property type="molecule type" value="Genomic_DNA"/>
</dbReference>
<dbReference type="RefSeq" id="WP_313321814.1">
    <property type="nucleotide sequence ID" value="NZ_CP134878.1"/>
</dbReference>
<dbReference type="EMBL" id="CP134890">
    <property type="protein sequence ID" value="WNM22188.1"/>
    <property type="molecule type" value="Genomic_DNA"/>
</dbReference>
<reference evidence="4 5" key="1">
    <citation type="submission" date="2023-09" db="EMBL/GenBank/DDBJ databases">
        <title>Flavobacterium sp. a novel bacteria isolate from Pepper rhizosphere.</title>
        <authorList>
            <person name="Peng Y."/>
            <person name="Lee J."/>
        </authorList>
    </citation>
    <scope>NUCLEOTIDE SEQUENCE [LARGE SCALE GENOMIC DNA]</scope>
    <source>
        <strain evidence="3">PMR2A8</strain>
        <strain evidence="4 5">PMTSA4</strain>
    </source>
</reference>
<dbReference type="InterPro" id="IPR025665">
    <property type="entry name" value="Beta-barrel_OMP_2"/>
</dbReference>
<feature type="domain" description="Outer membrane protein beta-barrel" evidence="2">
    <location>
        <begin position="23"/>
        <end position="197"/>
    </location>
</feature>
<dbReference type="KEGG" id="fcj:RN605_02230"/>
<accession>A0AA96F140</accession>
<keyword evidence="1" id="KW-0732">Signal</keyword>
<evidence type="ECO:0000313" key="4">
    <source>
        <dbReference type="EMBL" id="WNM22188.1"/>
    </source>
</evidence>
<sequence>MKKLLVLVAVFVSSLAIAQGNTNTSSSSKPVKFGLKLGFNLAKLTDSESADVETKSRIGVNIGGFLYYKFSEKFAFQPELVYSTQGLVQQGSSEGINVDITYRMDYILLPLMVKYYPAKDFYIELGPQLGFNVKKELEAEGNGQSLTWDTDDFFDQNNIDAKTNTFDFGLNFGLGYEFKNGLGIGGRYALGLTKVFEGNDVVDGNGSSQNIKNSVFSLGLAYRFN</sequence>
<evidence type="ECO:0000313" key="5">
    <source>
        <dbReference type="Proteomes" id="UP001304515"/>
    </source>
</evidence>
<feature type="signal peptide" evidence="1">
    <location>
        <begin position="1"/>
        <end position="18"/>
    </location>
</feature>
<accession>A0AA96J4L3</accession>
<dbReference type="Proteomes" id="UP001304515">
    <property type="component" value="Chromosome"/>
</dbReference>
<dbReference type="SUPFAM" id="SSF56925">
    <property type="entry name" value="OMPA-like"/>
    <property type="match status" value="1"/>
</dbReference>